<proteinExistence type="predicted"/>
<gene>
    <name evidence="1" type="ORF">UFOPK3797_00800</name>
</gene>
<accession>A0A6J7KK76</accession>
<sequence length="207" mass="21454">MFRELTQSLVVISGNQVHFEYLKKAGVMKKKVIATVTALVVGLTVSATGVASADQRGGKERISSFLSGLVSNGTITQSQADAITKAAENAAAAAKTVMKEKHAAFDAVITSTLGISLDTLTTRLKAGESLATIAGDKKDALIAALITEINKQIDAALAAGKITSAQAVAQKAKTTERVTNMVNKVKEIGKKGHGKGQRASTISFKAA</sequence>
<evidence type="ECO:0000313" key="1">
    <source>
        <dbReference type="EMBL" id="CAB4955825.1"/>
    </source>
</evidence>
<reference evidence="1" key="1">
    <citation type="submission" date="2020-05" db="EMBL/GenBank/DDBJ databases">
        <authorList>
            <person name="Chiriac C."/>
            <person name="Salcher M."/>
            <person name="Ghai R."/>
            <person name="Kavagutti S V."/>
        </authorList>
    </citation>
    <scope>NUCLEOTIDE SEQUENCE</scope>
</reference>
<dbReference type="EMBL" id="CAFBNN010000115">
    <property type="protein sequence ID" value="CAB4955825.1"/>
    <property type="molecule type" value="Genomic_DNA"/>
</dbReference>
<dbReference type="AlphaFoldDB" id="A0A6J7KK76"/>
<organism evidence="1">
    <name type="scientific">freshwater metagenome</name>
    <dbReference type="NCBI Taxonomy" id="449393"/>
    <lineage>
        <taxon>unclassified sequences</taxon>
        <taxon>metagenomes</taxon>
        <taxon>ecological metagenomes</taxon>
    </lineage>
</organism>
<protein>
    <submittedName>
        <fullName evidence="1">Unannotated protein</fullName>
    </submittedName>
</protein>
<name>A0A6J7KK76_9ZZZZ</name>